<dbReference type="EMBL" id="CP031229">
    <property type="protein sequence ID" value="AXH95348.1"/>
    <property type="molecule type" value="Genomic_DNA"/>
</dbReference>
<sequence>MRVLVVTTWFPTSTSPATGVFVARDVAAIATRHDVRVLHLCAPALLGQDEHGQGYAVERLPMDPRRPDHVLRAARRVRELAPEADLVHTMAVSALLPMTGRRPGVPWVHTEHWSGLLAPGTLTPALRAARPGVLRLLRRPDVVAVVSEHLAEGVRAARTGPVVVVPNIVDRPEELVARRDTERPLRDGREDGTGPGTTREGPLRVVSVGGLAPRKDPLAATRAVAALRVRGVDASLTWVGDGPLREEVREAARRAGVPLRLTGPVPPEQVQQIVGESDLFLLPTRAETFCVAAAEALAAGRPVVVGDSGGPRDFVAPPSGLLVRPGSAPGSWADAVEQVWAASAQLSAEEIAAPVVEAYSEQAHAARVDEIYRGVLPQGSPLVDVVVATHSLERPVDRAVRSVLDGSDELDVRVTVVCHGLDADAVAATVSDETRWDPRVRLLEHRDGVASPAGPFTAGLQAATAPWVSIMGSDDRLSPGALRNWLATAGRTGAEVVLAEIRLGDAAVPTPPTRVRPARRPRREERLDLVRDRLSYRSAPLGLLSRAAVARTGARLLPGAQTGEDVPFVTRLFEGASVALARGTPYLVGTDADDRTTAVPRPVADELVALTALLDDPWFAQLPARRRRAVATKLLRIHVFGTVLNRPDPHWWSAEERAELAGTTGRLLRTAPGCEAPLSLADHDLLAAVLDTSVPPARMIELATARRRHGSPRTLLPHDWRQLLHPEAPLRFMTASLVARRAGRGRSCAPE</sequence>
<dbReference type="RefSeq" id="WP_114927113.1">
    <property type="nucleotide sequence ID" value="NZ_CP031229.1"/>
</dbReference>
<evidence type="ECO:0000256" key="3">
    <source>
        <dbReference type="ARBA" id="ARBA00022679"/>
    </source>
</evidence>
<dbReference type="InterPro" id="IPR001173">
    <property type="entry name" value="Glyco_trans_2-like"/>
</dbReference>
<evidence type="ECO:0000256" key="4">
    <source>
        <dbReference type="SAM" id="MobiDB-lite"/>
    </source>
</evidence>
<dbReference type="OrthoDB" id="3171021at2"/>
<proteinExistence type="predicted"/>
<dbReference type="SUPFAM" id="SSF53756">
    <property type="entry name" value="UDP-Glycosyltransferase/glycogen phosphorylase"/>
    <property type="match status" value="1"/>
</dbReference>
<dbReference type="AlphaFoldDB" id="A0A345NJZ0"/>
<protein>
    <recommendedName>
        <fullName evidence="1">D-inositol 3-phosphate glycosyltransferase</fullName>
    </recommendedName>
</protein>
<dbReference type="Proteomes" id="UP000253790">
    <property type="component" value="Chromosome"/>
</dbReference>
<dbReference type="SUPFAM" id="SSF53448">
    <property type="entry name" value="Nucleotide-diphospho-sugar transferases"/>
    <property type="match status" value="1"/>
</dbReference>
<dbReference type="Pfam" id="PF13692">
    <property type="entry name" value="Glyco_trans_1_4"/>
    <property type="match status" value="1"/>
</dbReference>
<reference evidence="7 8" key="1">
    <citation type="submission" date="2018-07" db="EMBL/GenBank/DDBJ databases">
        <title>Complete genome sequencing of Ornithinimicrobium sp. AMA3305.</title>
        <authorList>
            <person name="Bae J.-W."/>
        </authorList>
    </citation>
    <scope>NUCLEOTIDE SEQUENCE [LARGE SCALE GENOMIC DNA]</scope>
    <source>
        <strain evidence="7 8">AMA3305</strain>
    </source>
</reference>
<dbReference type="InterPro" id="IPR050194">
    <property type="entry name" value="Glycosyltransferase_grp1"/>
</dbReference>
<gene>
    <name evidence="7" type="ORF">DV701_03660</name>
</gene>
<name>A0A345NJZ0_9MICO</name>
<keyword evidence="3 7" id="KW-0808">Transferase</keyword>
<evidence type="ECO:0000256" key="2">
    <source>
        <dbReference type="ARBA" id="ARBA00022676"/>
    </source>
</evidence>
<evidence type="ECO:0000259" key="5">
    <source>
        <dbReference type="Pfam" id="PF00535"/>
    </source>
</evidence>
<organism evidence="7 8">
    <name type="scientific">Ornithinimicrobium avium</name>
    <dbReference type="NCBI Taxonomy" id="2283195"/>
    <lineage>
        <taxon>Bacteria</taxon>
        <taxon>Bacillati</taxon>
        <taxon>Actinomycetota</taxon>
        <taxon>Actinomycetes</taxon>
        <taxon>Micrococcales</taxon>
        <taxon>Ornithinimicrobiaceae</taxon>
        <taxon>Ornithinimicrobium</taxon>
    </lineage>
</organism>
<keyword evidence="2" id="KW-0328">Glycosyltransferase</keyword>
<feature type="domain" description="Glycosyltransferase 2-like" evidence="5">
    <location>
        <begin position="385"/>
        <end position="548"/>
    </location>
</feature>
<dbReference type="Pfam" id="PF13439">
    <property type="entry name" value="Glyco_transf_4"/>
    <property type="match status" value="1"/>
</dbReference>
<evidence type="ECO:0000256" key="1">
    <source>
        <dbReference type="ARBA" id="ARBA00021292"/>
    </source>
</evidence>
<dbReference type="PANTHER" id="PTHR45947:SF3">
    <property type="entry name" value="SULFOQUINOVOSYL TRANSFERASE SQD2"/>
    <property type="match status" value="1"/>
</dbReference>
<evidence type="ECO:0000259" key="6">
    <source>
        <dbReference type="Pfam" id="PF13439"/>
    </source>
</evidence>
<evidence type="ECO:0000313" key="7">
    <source>
        <dbReference type="EMBL" id="AXH95348.1"/>
    </source>
</evidence>
<dbReference type="GO" id="GO:0016757">
    <property type="term" value="F:glycosyltransferase activity"/>
    <property type="evidence" value="ECO:0007669"/>
    <property type="project" value="UniProtKB-KW"/>
</dbReference>
<feature type="domain" description="Glycosyltransferase subfamily 4-like N-terminal" evidence="6">
    <location>
        <begin position="30"/>
        <end position="170"/>
    </location>
</feature>
<dbReference type="KEGG" id="orn:DV701_03660"/>
<dbReference type="InterPro" id="IPR028098">
    <property type="entry name" value="Glyco_trans_4-like_N"/>
</dbReference>
<dbReference type="Pfam" id="PF00535">
    <property type="entry name" value="Glycos_transf_2"/>
    <property type="match status" value="1"/>
</dbReference>
<dbReference type="Gene3D" id="3.40.50.2000">
    <property type="entry name" value="Glycogen Phosphorylase B"/>
    <property type="match status" value="2"/>
</dbReference>
<feature type="compositionally biased region" description="Basic and acidic residues" evidence="4">
    <location>
        <begin position="178"/>
        <end position="192"/>
    </location>
</feature>
<dbReference type="GO" id="GO:1901137">
    <property type="term" value="P:carbohydrate derivative biosynthetic process"/>
    <property type="evidence" value="ECO:0007669"/>
    <property type="project" value="UniProtKB-ARBA"/>
</dbReference>
<dbReference type="PANTHER" id="PTHR45947">
    <property type="entry name" value="SULFOQUINOVOSYL TRANSFERASE SQD2"/>
    <property type="match status" value="1"/>
</dbReference>
<dbReference type="InterPro" id="IPR029044">
    <property type="entry name" value="Nucleotide-diphossugar_trans"/>
</dbReference>
<evidence type="ECO:0000313" key="8">
    <source>
        <dbReference type="Proteomes" id="UP000253790"/>
    </source>
</evidence>
<dbReference type="Gene3D" id="3.90.550.10">
    <property type="entry name" value="Spore Coat Polysaccharide Biosynthesis Protein SpsA, Chain A"/>
    <property type="match status" value="1"/>
</dbReference>
<keyword evidence="8" id="KW-1185">Reference proteome</keyword>
<accession>A0A345NJZ0</accession>
<feature type="region of interest" description="Disordered" evidence="4">
    <location>
        <begin position="178"/>
        <end position="203"/>
    </location>
</feature>